<feature type="chain" id="PRO_5035471028" description="Rhamnogalacturonan I lyase beta-sheet domain-containing protein" evidence="1">
    <location>
        <begin position="19"/>
        <end position="587"/>
    </location>
</feature>
<reference evidence="4" key="1">
    <citation type="journal article" date="2021" name="Nat. Commun.">
        <title>Genetic determinants of endophytism in the Arabidopsis root mycobiome.</title>
        <authorList>
            <person name="Mesny F."/>
            <person name="Miyauchi S."/>
            <person name="Thiergart T."/>
            <person name="Pickel B."/>
            <person name="Atanasova L."/>
            <person name="Karlsson M."/>
            <person name="Huettel B."/>
            <person name="Barry K.W."/>
            <person name="Haridas S."/>
            <person name="Chen C."/>
            <person name="Bauer D."/>
            <person name="Andreopoulos W."/>
            <person name="Pangilinan J."/>
            <person name="LaButti K."/>
            <person name="Riley R."/>
            <person name="Lipzen A."/>
            <person name="Clum A."/>
            <person name="Drula E."/>
            <person name="Henrissat B."/>
            <person name="Kohler A."/>
            <person name="Grigoriev I.V."/>
            <person name="Martin F.M."/>
            <person name="Hacquard S."/>
        </authorList>
    </citation>
    <scope>NUCLEOTIDE SEQUENCE</scope>
    <source>
        <strain evidence="4">MPI-SDFR-AT-0120</strain>
    </source>
</reference>
<dbReference type="PANTHER" id="PTHR43118">
    <property type="entry name" value="RHAMNOGALACTURONAN LYASE (EUROFUNG)"/>
    <property type="match status" value="1"/>
</dbReference>
<dbReference type="Gene3D" id="2.60.40.10">
    <property type="entry name" value="Immunoglobulins"/>
    <property type="match status" value="1"/>
</dbReference>
<dbReference type="InterPro" id="IPR041624">
    <property type="entry name" value="RGI_lyase"/>
</dbReference>
<dbReference type="InterPro" id="IPR028994">
    <property type="entry name" value="Integrin_alpha_N"/>
</dbReference>
<evidence type="ECO:0000313" key="4">
    <source>
        <dbReference type="EMBL" id="KAH7071726.1"/>
    </source>
</evidence>
<feature type="domain" description="Rhamnogalacturonan I lyase beta-sheet" evidence="2">
    <location>
        <begin position="29"/>
        <end position="114"/>
    </location>
</feature>
<dbReference type="EMBL" id="JAGMVJ010000024">
    <property type="protein sequence ID" value="KAH7071726.1"/>
    <property type="molecule type" value="Genomic_DNA"/>
</dbReference>
<feature type="domain" description="Rhamnogalacturonan lyase family 11 C-terminal" evidence="3">
    <location>
        <begin position="146"/>
        <end position="581"/>
    </location>
</feature>
<dbReference type="SUPFAM" id="SSF69318">
    <property type="entry name" value="Integrin alpha N-terminal domain"/>
    <property type="match status" value="1"/>
</dbReference>
<feature type="signal peptide" evidence="1">
    <location>
        <begin position="1"/>
        <end position="18"/>
    </location>
</feature>
<dbReference type="Pfam" id="PF21348">
    <property type="entry name" value="RGL11_C"/>
    <property type="match status" value="1"/>
</dbReference>
<dbReference type="PANTHER" id="PTHR43118:SF1">
    <property type="entry name" value="RHAMNOGALACTURONAN LYASE (EUROFUNG)"/>
    <property type="match status" value="1"/>
</dbReference>
<keyword evidence="5" id="KW-1185">Reference proteome</keyword>
<accession>A0A8K0QUV0</accession>
<protein>
    <recommendedName>
        <fullName evidence="6">Rhamnogalacturonan I lyase beta-sheet domain-containing protein</fullName>
    </recommendedName>
</protein>
<evidence type="ECO:0000259" key="2">
    <source>
        <dbReference type="Pfam" id="PF18370"/>
    </source>
</evidence>
<comment type="caution">
    <text evidence="4">The sequence shown here is derived from an EMBL/GenBank/DDBJ whole genome shotgun (WGS) entry which is preliminary data.</text>
</comment>
<evidence type="ECO:0008006" key="6">
    <source>
        <dbReference type="Google" id="ProtNLM"/>
    </source>
</evidence>
<proteinExistence type="predicted"/>
<dbReference type="InterPro" id="IPR034641">
    <property type="entry name" value="RGL11"/>
</dbReference>
<dbReference type="InterPro" id="IPR013783">
    <property type="entry name" value="Ig-like_fold"/>
</dbReference>
<evidence type="ECO:0000256" key="1">
    <source>
        <dbReference type="SAM" id="SignalP"/>
    </source>
</evidence>
<sequence>MKLSGFLTVACAVCGVFAVPAKRQTSPRPMENLGRGVVAVRSSTNSVFISWRLLGLDPQNIGFNVYRSTANGAATRLNPSTLTKGTNFVDSTVDLTKSNRYWVRSVINESEQSPESGSFTLPANNAQEPAVRVPLRGGDRIRYVWVGDFDADGEYDYLIDRHGTQQGLEAYRRDGKFLWKVDMGPNSRNQNNIEPGSAGINVGHWDGVTVYDLDSDGIAEVIVRIANGVVFGDGTTFNKGANDNEQFIAVLDGRTGALRASAKIRNDYIQHGPFAARLGIGYLDGVRPYIVAFMKNRRDDKQEWIFDDGNAGAGSDGHNTRIIDVDGDGRDEVGEIMFLLHGNGTLRYDLTKQGISHGDRWHIAKMDPNRPGLQGYGVQQDNPSKLWEYYYDATTGAVLWKHFGAEVADIGRGMVGNIDPNREGMESWSAGGSGLYNAPSNTLLSDKTLTPWAHLSLWWDGDLQVELYNDGKIEKWDPSRPTASNAVPRLFHINSYGAINPGDPNPGFLGDIMGDWREEVITTSAAYDQLIIFTTDRPSEQRLYTLAHNPAYRNGMTLKGYLQNAHVDYYIGQGMKTPPRPNIRYVG</sequence>
<name>A0A8K0QUV0_9PLEO</name>
<gene>
    <name evidence="4" type="ORF">FB567DRAFT_584353</name>
</gene>
<dbReference type="Pfam" id="PF18370">
    <property type="entry name" value="RGI_lyase"/>
    <property type="match status" value="1"/>
</dbReference>
<evidence type="ECO:0000313" key="5">
    <source>
        <dbReference type="Proteomes" id="UP000813461"/>
    </source>
</evidence>
<organism evidence="4 5">
    <name type="scientific">Paraphoma chrysanthemicola</name>
    <dbReference type="NCBI Taxonomy" id="798071"/>
    <lineage>
        <taxon>Eukaryota</taxon>
        <taxon>Fungi</taxon>
        <taxon>Dikarya</taxon>
        <taxon>Ascomycota</taxon>
        <taxon>Pezizomycotina</taxon>
        <taxon>Dothideomycetes</taxon>
        <taxon>Pleosporomycetidae</taxon>
        <taxon>Pleosporales</taxon>
        <taxon>Pleosporineae</taxon>
        <taxon>Phaeosphaeriaceae</taxon>
        <taxon>Paraphoma</taxon>
    </lineage>
</organism>
<dbReference type="InterPro" id="IPR049366">
    <property type="entry name" value="RGL11_C"/>
</dbReference>
<keyword evidence="1" id="KW-0732">Signal</keyword>
<dbReference type="OrthoDB" id="3665757at2759"/>
<evidence type="ECO:0000259" key="3">
    <source>
        <dbReference type="Pfam" id="PF21348"/>
    </source>
</evidence>
<dbReference type="AlphaFoldDB" id="A0A8K0QUV0"/>
<dbReference type="Proteomes" id="UP000813461">
    <property type="component" value="Unassembled WGS sequence"/>
</dbReference>